<evidence type="ECO:0000313" key="3">
    <source>
        <dbReference type="Proteomes" id="UP000245699"/>
    </source>
</evidence>
<sequence length="148" mass="16794">MSLIQNHSFIQIPNPPENNIQPHTNMCIPAEAKTDSPYPTDSDSDTSGLWIKSIYASNHESSSSKPKKTSSAKHSKTSSKKHNRPPSIKHETPANLCECNDCGFVSKSINLYFDHLFYDETHKAISRNKKLNLDAHIRNQPRYKRDSK</sequence>
<dbReference type="OrthoDB" id="5584559at2759"/>
<dbReference type="EMBL" id="MBFT01000008">
    <property type="protein sequence ID" value="PVV00050.1"/>
    <property type="molecule type" value="Genomic_DNA"/>
</dbReference>
<feature type="region of interest" description="Disordered" evidence="1">
    <location>
        <begin position="1"/>
        <end position="24"/>
    </location>
</feature>
<keyword evidence="3" id="KW-1185">Reference proteome</keyword>
<proteinExistence type="predicted"/>
<gene>
    <name evidence="2" type="ORF">BB559_000163</name>
</gene>
<evidence type="ECO:0000256" key="1">
    <source>
        <dbReference type="SAM" id="MobiDB-lite"/>
    </source>
</evidence>
<evidence type="ECO:0000313" key="2">
    <source>
        <dbReference type="EMBL" id="PVV00050.1"/>
    </source>
</evidence>
<accession>A0A2T9Z656</accession>
<name>A0A2T9Z656_9FUNG</name>
<feature type="region of interest" description="Disordered" evidence="1">
    <location>
        <begin position="58"/>
        <end position="95"/>
    </location>
</feature>
<feature type="compositionally biased region" description="Basic residues" evidence="1">
    <location>
        <begin position="65"/>
        <end position="84"/>
    </location>
</feature>
<comment type="caution">
    <text evidence="2">The sequence shown here is derived from an EMBL/GenBank/DDBJ whole genome shotgun (WGS) entry which is preliminary data.</text>
</comment>
<reference evidence="2 3" key="1">
    <citation type="journal article" date="2018" name="MBio">
        <title>Comparative Genomics Reveals the Core Gene Toolbox for the Fungus-Insect Symbiosis.</title>
        <authorList>
            <person name="Wang Y."/>
            <person name="Stata M."/>
            <person name="Wang W."/>
            <person name="Stajich J.E."/>
            <person name="White M.M."/>
            <person name="Moncalvo J.M."/>
        </authorList>
    </citation>
    <scope>NUCLEOTIDE SEQUENCE [LARGE SCALE GENOMIC DNA]</scope>
    <source>
        <strain evidence="2 3">AUS-77-4</strain>
    </source>
</reference>
<dbReference type="AlphaFoldDB" id="A0A2T9Z656"/>
<organism evidence="2 3">
    <name type="scientific">Furculomyces boomerangus</name>
    <dbReference type="NCBI Taxonomy" id="61424"/>
    <lineage>
        <taxon>Eukaryota</taxon>
        <taxon>Fungi</taxon>
        <taxon>Fungi incertae sedis</taxon>
        <taxon>Zoopagomycota</taxon>
        <taxon>Kickxellomycotina</taxon>
        <taxon>Harpellomycetes</taxon>
        <taxon>Harpellales</taxon>
        <taxon>Harpellaceae</taxon>
        <taxon>Furculomyces</taxon>
    </lineage>
</organism>
<dbReference type="Proteomes" id="UP000245699">
    <property type="component" value="Unassembled WGS sequence"/>
</dbReference>
<protein>
    <submittedName>
        <fullName evidence="2">Uncharacterized protein</fullName>
    </submittedName>
</protein>